<dbReference type="GO" id="GO:0016020">
    <property type="term" value="C:membrane"/>
    <property type="evidence" value="ECO:0007669"/>
    <property type="project" value="UniProtKB-SubCell"/>
</dbReference>
<evidence type="ECO:0000313" key="11">
    <source>
        <dbReference type="Proteomes" id="UP000199622"/>
    </source>
</evidence>
<accession>A0A1H5ALZ3</accession>
<dbReference type="Pfam" id="PF02397">
    <property type="entry name" value="Bac_transf"/>
    <property type="match status" value="1"/>
</dbReference>
<evidence type="ECO:0000256" key="2">
    <source>
        <dbReference type="ARBA" id="ARBA00006464"/>
    </source>
</evidence>
<organism evidence="10 11">
    <name type="scientific">Amycolatopsis tolypomycina</name>
    <dbReference type="NCBI Taxonomy" id="208445"/>
    <lineage>
        <taxon>Bacteria</taxon>
        <taxon>Bacillati</taxon>
        <taxon>Actinomycetota</taxon>
        <taxon>Actinomycetes</taxon>
        <taxon>Pseudonocardiales</taxon>
        <taxon>Pseudonocardiaceae</taxon>
        <taxon>Amycolatopsis</taxon>
    </lineage>
</organism>
<evidence type="ECO:0000313" key="10">
    <source>
        <dbReference type="EMBL" id="SED42898.1"/>
    </source>
</evidence>
<keyword evidence="4 8" id="KW-0812">Transmembrane</keyword>
<dbReference type="NCBIfam" id="TIGR03025">
    <property type="entry name" value="EPS_sugtrans"/>
    <property type="match status" value="1"/>
</dbReference>
<protein>
    <submittedName>
        <fullName evidence="10">Exopolysaccharide biosynthesis polyprenyl glycosylphosphotransferase</fullName>
    </submittedName>
</protein>
<dbReference type="Gene3D" id="3.40.50.720">
    <property type="entry name" value="NAD(P)-binding Rossmann-like Domain"/>
    <property type="match status" value="1"/>
</dbReference>
<comment type="subcellular location">
    <subcellularLocation>
        <location evidence="1">Membrane</location>
        <topology evidence="1">Multi-pass membrane protein</topology>
    </subcellularLocation>
</comment>
<feature type="region of interest" description="Disordered" evidence="7">
    <location>
        <begin position="1"/>
        <end position="24"/>
    </location>
</feature>
<dbReference type="PANTHER" id="PTHR30576">
    <property type="entry name" value="COLANIC BIOSYNTHESIS UDP-GLUCOSE LIPID CARRIER TRANSFERASE"/>
    <property type="match status" value="1"/>
</dbReference>
<gene>
    <name evidence="10" type="ORF">SAMN04489727_7835</name>
</gene>
<reference evidence="11" key="1">
    <citation type="submission" date="2016-10" db="EMBL/GenBank/DDBJ databases">
        <authorList>
            <person name="Varghese N."/>
            <person name="Submissions S."/>
        </authorList>
    </citation>
    <scope>NUCLEOTIDE SEQUENCE [LARGE SCALE GENOMIC DNA]</scope>
    <source>
        <strain evidence="11">DSM 44544</strain>
    </source>
</reference>
<comment type="similarity">
    <text evidence="2">Belongs to the bacterial sugar transferase family.</text>
</comment>
<dbReference type="AlphaFoldDB" id="A0A1H5ALZ3"/>
<evidence type="ECO:0000256" key="5">
    <source>
        <dbReference type="ARBA" id="ARBA00022989"/>
    </source>
</evidence>
<feature type="transmembrane region" description="Helical" evidence="8">
    <location>
        <begin position="129"/>
        <end position="148"/>
    </location>
</feature>
<dbReference type="InterPro" id="IPR017475">
    <property type="entry name" value="EPS_sugar_tfrase"/>
</dbReference>
<keyword evidence="3 10" id="KW-0808">Transferase</keyword>
<evidence type="ECO:0000256" key="6">
    <source>
        <dbReference type="ARBA" id="ARBA00023136"/>
    </source>
</evidence>
<feature type="transmembrane region" description="Helical" evidence="8">
    <location>
        <begin position="34"/>
        <end position="56"/>
    </location>
</feature>
<dbReference type="GO" id="GO:0016780">
    <property type="term" value="F:phosphotransferase activity, for other substituted phosphate groups"/>
    <property type="evidence" value="ECO:0007669"/>
    <property type="project" value="TreeGrafter"/>
</dbReference>
<dbReference type="InterPro" id="IPR003362">
    <property type="entry name" value="Bact_transf"/>
</dbReference>
<sequence>MTELRESVVTETVPAQRRVRPGDRPRAAVRSRPLLARVNAVAVLLAAVDGAAWLAAVLRTGPGPACAVVTAVALAGARVAGRVHRRRLWLSWLQDLPRSVTATALAFALVTGAGLVAGMDGDDTARMQELVLCFAVLSEAVRPAVFAVGRWGRRRLRRCDRAVVVGSGRIGGELVRTMLEHPEFGLLPVGIAASGPEPAPAGLPVERIDGDLAEAVARLRAGTVILAPADEGDGAIVDAAITAHRLGCVTLVLPHLFELCPDGPGVDRLRSYPLVWLGGAPTRRPSWWVKRAVETALAAAALVVLAPVIAVCALAVAVESGFPVFFRQVRVGMDGGTFVLFKLRSVRQAAVDDSQTRWSVVGDHRVGPVGRFLRRSSLDELPQLWNVVRGDMALVGPRPERPVFVHEFSAVHELYWARHRVPTGLTGLAQVHGLRGDTSIADRARYDNYYIANWSLWLDVKIIILTVGELLCRRQR</sequence>
<evidence type="ECO:0000256" key="7">
    <source>
        <dbReference type="SAM" id="MobiDB-lite"/>
    </source>
</evidence>
<dbReference type="Proteomes" id="UP000199622">
    <property type="component" value="Unassembled WGS sequence"/>
</dbReference>
<evidence type="ECO:0000256" key="4">
    <source>
        <dbReference type="ARBA" id="ARBA00022692"/>
    </source>
</evidence>
<name>A0A1H5ALZ3_9PSEU</name>
<feature type="transmembrane region" description="Helical" evidence="8">
    <location>
        <begin position="296"/>
        <end position="318"/>
    </location>
</feature>
<proteinExistence type="inferred from homology"/>
<keyword evidence="6 8" id="KW-0472">Membrane</keyword>
<evidence type="ECO:0000256" key="3">
    <source>
        <dbReference type="ARBA" id="ARBA00022679"/>
    </source>
</evidence>
<dbReference type="OrthoDB" id="9808602at2"/>
<evidence type="ECO:0000259" key="9">
    <source>
        <dbReference type="Pfam" id="PF02397"/>
    </source>
</evidence>
<dbReference type="STRING" id="208445.SAMN04489727_7835"/>
<dbReference type="RefSeq" id="WP_091316901.1">
    <property type="nucleotide sequence ID" value="NZ_FNSO01000004.1"/>
</dbReference>
<feature type="transmembrane region" description="Helical" evidence="8">
    <location>
        <begin position="62"/>
        <end position="80"/>
    </location>
</feature>
<evidence type="ECO:0000256" key="1">
    <source>
        <dbReference type="ARBA" id="ARBA00004141"/>
    </source>
</evidence>
<dbReference type="EMBL" id="FNSO01000004">
    <property type="protein sequence ID" value="SED42898.1"/>
    <property type="molecule type" value="Genomic_DNA"/>
</dbReference>
<feature type="domain" description="Bacterial sugar transferase" evidence="9">
    <location>
        <begin position="290"/>
        <end position="470"/>
    </location>
</feature>
<feature type="transmembrane region" description="Helical" evidence="8">
    <location>
        <begin position="100"/>
        <end position="117"/>
    </location>
</feature>
<dbReference type="PANTHER" id="PTHR30576:SF0">
    <property type="entry name" value="UNDECAPRENYL-PHOSPHATE N-ACETYLGALACTOSAMINYL 1-PHOSPHATE TRANSFERASE-RELATED"/>
    <property type="match status" value="1"/>
</dbReference>
<evidence type="ECO:0000256" key="8">
    <source>
        <dbReference type="SAM" id="Phobius"/>
    </source>
</evidence>
<keyword evidence="11" id="KW-1185">Reference proteome</keyword>
<keyword evidence="5 8" id="KW-1133">Transmembrane helix</keyword>